<dbReference type="AlphaFoldDB" id="A0A382WJ83"/>
<accession>A0A382WJ83</accession>
<name>A0A382WJ83_9ZZZZ</name>
<reference evidence="1" key="1">
    <citation type="submission" date="2018-05" db="EMBL/GenBank/DDBJ databases">
        <authorList>
            <person name="Lanie J.A."/>
            <person name="Ng W.-L."/>
            <person name="Kazmierczak K.M."/>
            <person name="Andrzejewski T.M."/>
            <person name="Davidsen T.M."/>
            <person name="Wayne K.J."/>
            <person name="Tettelin H."/>
            <person name="Glass J.I."/>
            <person name="Rusch D."/>
            <person name="Podicherti R."/>
            <person name="Tsui H.-C.T."/>
            <person name="Winkler M.E."/>
        </authorList>
    </citation>
    <scope>NUCLEOTIDE SEQUENCE</scope>
</reference>
<organism evidence="1">
    <name type="scientific">marine metagenome</name>
    <dbReference type="NCBI Taxonomy" id="408172"/>
    <lineage>
        <taxon>unclassified sequences</taxon>
        <taxon>metagenomes</taxon>
        <taxon>ecological metagenomes</taxon>
    </lineage>
</organism>
<dbReference type="EMBL" id="UINC01160171">
    <property type="protein sequence ID" value="SVD58670.1"/>
    <property type="molecule type" value="Genomic_DNA"/>
</dbReference>
<gene>
    <name evidence="1" type="ORF">METZ01_LOCUS411524</name>
</gene>
<proteinExistence type="predicted"/>
<feature type="non-terminal residue" evidence="1">
    <location>
        <position position="157"/>
    </location>
</feature>
<protein>
    <submittedName>
        <fullName evidence="1">Uncharacterized protein</fullName>
    </submittedName>
</protein>
<sequence>MNNDAVEISLTDEDLEELHQAALDAVLSRSGKIYEMKAPEAAGAAMEKLLEKVEAGHPVGDRVACVEKWALDWIDGHVNLTSSDLEDLHRVATKSARSVGGPLAESVADDAANTALARMVTRIYDGFEVKHRRAYVSKAAHRWTLNYINDVKNFPKP</sequence>
<evidence type="ECO:0000313" key="1">
    <source>
        <dbReference type="EMBL" id="SVD58670.1"/>
    </source>
</evidence>